<comment type="caution">
    <text evidence="1">The sequence shown here is derived from an EMBL/GenBank/DDBJ whole genome shotgun (WGS) entry which is preliminary data.</text>
</comment>
<organism evidence="1 2">
    <name type="scientific">Flammeovirga aprica JL-4</name>
    <dbReference type="NCBI Taxonomy" id="694437"/>
    <lineage>
        <taxon>Bacteria</taxon>
        <taxon>Pseudomonadati</taxon>
        <taxon>Bacteroidota</taxon>
        <taxon>Cytophagia</taxon>
        <taxon>Cytophagales</taxon>
        <taxon>Flammeovirgaceae</taxon>
        <taxon>Flammeovirga</taxon>
    </lineage>
</organism>
<evidence type="ECO:0000313" key="2">
    <source>
        <dbReference type="Proteomes" id="UP000576082"/>
    </source>
</evidence>
<proteinExistence type="predicted"/>
<dbReference type="AlphaFoldDB" id="A0A7X9XCJ4"/>
<reference evidence="1 2" key="1">
    <citation type="submission" date="2020-04" db="EMBL/GenBank/DDBJ databases">
        <title>Flammeovirga sp. SR4, a novel species isolated from seawater.</title>
        <authorList>
            <person name="Wang X."/>
        </authorList>
    </citation>
    <scope>NUCLEOTIDE SEQUENCE [LARGE SCALE GENOMIC DNA]</scope>
    <source>
        <strain evidence="1 2">ATCC 23126</strain>
    </source>
</reference>
<protein>
    <submittedName>
        <fullName evidence="1">Uncharacterized protein</fullName>
    </submittedName>
</protein>
<name>A0A7X9XCJ4_9BACT</name>
<sequence>MLTKIKNTNVMLLVLFNIFSCDPERFCNYEGEHSVRCSSCAQVINANCPYGTAQHDPSCFYYPKEEECPK</sequence>
<keyword evidence="2" id="KW-1185">Reference proteome</keyword>
<dbReference type="Proteomes" id="UP000576082">
    <property type="component" value="Unassembled WGS sequence"/>
</dbReference>
<dbReference type="RefSeq" id="WP_169659991.1">
    <property type="nucleotide sequence ID" value="NZ_JABANE010000114.1"/>
</dbReference>
<evidence type="ECO:0000313" key="1">
    <source>
        <dbReference type="EMBL" id="NME71785.1"/>
    </source>
</evidence>
<accession>A0A7X9XCJ4</accession>
<dbReference type="EMBL" id="JABANE010000114">
    <property type="protein sequence ID" value="NME71785.1"/>
    <property type="molecule type" value="Genomic_DNA"/>
</dbReference>
<gene>
    <name evidence="1" type="ORF">HHU12_27720</name>
</gene>